<keyword evidence="3" id="KW-0396">Initiation factor</keyword>
<evidence type="ECO:0000259" key="9">
    <source>
        <dbReference type="Pfam" id="PF08662"/>
    </source>
</evidence>
<dbReference type="InterPro" id="IPR011387">
    <property type="entry name" value="TIF2A"/>
</dbReference>
<dbReference type="InterPro" id="IPR013979">
    <property type="entry name" value="TIF_beta_prop-like"/>
</dbReference>
<dbReference type="GO" id="GO:0043022">
    <property type="term" value="F:ribosome binding"/>
    <property type="evidence" value="ECO:0007669"/>
    <property type="project" value="TreeGrafter"/>
</dbReference>
<dbReference type="InterPro" id="IPR015943">
    <property type="entry name" value="WD40/YVTN_repeat-like_dom_sf"/>
</dbReference>
<evidence type="ECO:0000256" key="3">
    <source>
        <dbReference type="ARBA" id="ARBA00022540"/>
    </source>
</evidence>
<dbReference type="GO" id="GO:0003743">
    <property type="term" value="F:translation initiation factor activity"/>
    <property type="evidence" value="ECO:0007669"/>
    <property type="project" value="UniProtKB-KW"/>
</dbReference>
<gene>
    <name evidence="10" type="ORF">QSP1433_LOCUS10152</name>
</gene>
<accession>A0A7S2WIX5</accession>
<evidence type="ECO:0000313" key="10">
    <source>
        <dbReference type="EMBL" id="CAD9689160.1"/>
    </source>
</evidence>
<reference evidence="10" key="1">
    <citation type="submission" date="2021-01" db="EMBL/GenBank/DDBJ databases">
        <authorList>
            <person name="Corre E."/>
            <person name="Pelletier E."/>
            <person name="Niang G."/>
            <person name="Scheremetjew M."/>
            <person name="Finn R."/>
            <person name="Kale V."/>
            <person name="Holt S."/>
            <person name="Cochrane G."/>
            <person name="Meng A."/>
            <person name="Brown T."/>
            <person name="Cohen L."/>
        </authorList>
    </citation>
    <scope>NUCLEOTIDE SEQUENCE</scope>
    <source>
        <strain evidence="10">NY070348D</strain>
    </source>
</reference>
<dbReference type="GO" id="GO:0022627">
    <property type="term" value="C:cytosolic small ribosomal subunit"/>
    <property type="evidence" value="ECO:0007669"/>
    <property type="project" value="TreeGrafter"/>
</dbReference>
<keyword evidence="7" id="KW-0648">Protein biosynthesis</keyword>
<protein>
    <recommendedName>
        <fullName evidence="2">Eukaryotic translation initiation factor 2A</fullName>
    </recommendedName>
</protein>
<evidence type="ECO:0000256" key="6">
    <source>
        <dbReference type="ARBA" id="ARBA00022845"/>
    </source>
</evidence>
<sequence>MSETAPKPPSTGPAPSRRLQYTVLGREGLEFKLGPRKVRGELVEKDEVDERFTPAKIPSPVRDFEYSQVDGRFVSVLMPSGFKVLDTDSGDLVCEIDRPNVHKVALSPLGTFALSWEKYTPGMTEGNMIVWRLSDKKIMFQVVEKNMLSWTWPAVKWTNDEMVAAHMIKNSIHIYDGKEFGRYIKLRDEGVTQFSIMKTAGELTEETPCRIATFKPEIKGSPAKVSIFNHPGNLERPVAGKTFFKAQEAKFEWSSLGNAVLCKTDTDVDTTGQSYYGESALYLVHADGQYDCKILPAKEGSFHDFAWSPQGRNFVAISGKSPASSIMYNIKGDPVFDFGQAHRNTIRWSPHGRFLCLGGFGNLSGDMDFWDINKRAKMGSTRAHCAVTQQWSPCGRFFMTSTLFPRMRVDNGMTFYTYKGEKLYSVMVRECSKALWRPAATGVFADRPQTPLKKGEKAAKASPKAADAPKKVGVYRPPGMQGTLAAQMRKEREGSAAPRKLTGSSATGPQKPQKSKAALRRERKKKAAAAKAEEGN</sequence>
<organism evidence="10">
    <name type="scientific">Mucochytrium quahogii</name>
    <dbReference type="NCBI Taxonomy" id="96639"/>
    <lineage>
        <taxon>Eukaryota</taxon>
        <taxon>Sar</taxon>
        <taxon>Stramenopiles</taxon>
        <taxon>Bigyra</taxon>
        <taxon>Labyrinthulomycetes</taxon>
        <taxon>Thraustochytrida</taxon>
        <taxon>Thraustochytriidae</taxon>
        <taxon>Mucochytrium</taxon>
    </lineage>
</organism>
<dbReference type="GO" id="GO:0006417">
    <property type="term" value="P:regulation of translation"/>
    <property type="evidence" value="ECO:0007669"/>
    <property type="project" value="UniProtKB-KW"/>
</dbReference>
<feature type="compositionally biased region" description="Polar residues" evidence="8">
    <location>
        <begin position="502"/>
        <end position="512"/>
    </location>
</feature>
<name>A0A7S2WIX5_9STRA</name>
<dbReference type="Pfam" id="PF08662">
    <property type="entry name" value="eIF2A"/>
    <property type="match status" value="1"/>
</dbReference>
<comment type="similarity">
    <text evidence="1">Belongs to the WD repeat EIF2A family.</text>
</comment>
<evidence type="ECO:0000256" key="5">
    <source>
        <dbReference type="ARBA" id="ARBA00022737"/>
    </source>
</evidence>
<keyword evidence="5" id="KW-0677">Repeat</keyword>
<evidence type="ECO:0000256" key="1">
    <source>
        <dbReference type="ARBA" id="ARBA00009573"/>
    </source>
</evidence>
<dbReference type="PANTHER" id="PTHR13227:SF0">
    <property type="entry name" value="EUKARYOTIC TRANSLATION INITIATION FACTOR 2A"/>
    <property type="match status" value="1"/>
</dbReference>
<feature type="domain" description="Translation initiation factor beta propellor-like" evidence="9">
    <location>
        <begin position="241"/>
        <end position="430"/>
    </location>
</feature>
<evidence type="ECO:0000256" key="7">
    <source>
        <dbReference type="ARBA" id="ARBA00022917"/>
    </source>
</evidence>
<keyword evidence="6" id="KW-0810">Translation regulation</keyword>
<dbReference type="PANTHER" id="PTHR13227">
    <property type="entry name" value="EUKARYOTIC TRANSLATION INITIATION FACTOR 2A"/>
    <property type="match status" value="1"/>
</dbReference>
<evidence type="ECO:0000256" key="4">
    <source>
        <dbReference type="ARBA" id="ARBA00022574"/>
    </source>
</evidence>
<feature type="region of interest" description="Disordered" evidence="8">
    <location>
        <begin position="446"/>
        <end position="536"/>
    </location>
</feature>
<dbReference type="Gene3D" id="2.130.10.10">
    <property type="entry name" value="YVTN repeat-like/Quinoprotein amine dehydrogenase"/>
    <property type="match status" value="1"/>
</dbReference>
<dbReference type="GO" id="GO:0000049">
    <property type="term" value="F:tRNA binding"/>
    <property type="evidence" value="ECO:0007669"/>
    <property type="project" value="TreeGrafter"/>
</dbReference>
<proteinExistence type="inferred from homology"/>
<evidence type="ECO:0000256" key="2">
    <source>
        <dbReference type="ARBA" id="ARBA00013819"/>
    </source>
</evidence>
<dbReference type="AlphaFoldDB" id="A0A7S2WIX5"/>
<dbReference type="SUPFAM" id="SSF82171">
    <property type="entry name" value="DPP6 N-terminal domain-like"/>
    <property type="match status" value="1"/>
</dbReference>
<feature type="compositionally biased region" description="Basic residues" evidence="8">
    <location>
        <begin position="513"/>
        <end position="528"/>
    </location>
</feature>
<dbReference type="GO" id="GO:0003729">
    <property type="term" value="F:mRNA binding"/>
    <property type="evidence" value="ECO:0007669"/>
    <property type="project" value="TreeGrafter"/>
</dbReference>
<evidence type="ECO:0000256" key="8">
    <source>
        <dbReference type="SAM" id="MobiDB-lite"/>
    </source>
</evidence>
<dbReference type="EMBL" id="HBHK01016179">
    <property type="protein sequence ID" value="CAD9689160.1"/>
    <property type="molecule type" value="Transcribed_RNA"/>
</dbReference>
<keyword evidence="4" id="KW-0853">WD repeat</keyword>